<dbReference type="InterPro" id="IPR009097">
    <property type="entry name" value="Cyclic_Pdiesterase"/>
</dbReference>
<feature type="domain" description="DUF1868" evidence="1">
    <location>
        <begin position="28"/>
        <end position="143"/>
    </location>
</feature>
<keyword evidence="3" id="KW-1185">Reference proteome</keyword>
<dbReference type="SUPFAM" id="SSF55144">
    <property type="entry name" value="LigT-like"/>
    <property type="match status" value="1"/>
</dbReference>
<sequence length="251" mass="28400">MATQTETRVAAEARKAERPPYPIGVPFKFDPDGVAQRYAGNTTICHLAPDAPLRAGMRKVYDAVRTHPTLASKIRLVPQASWHMTVFDGVREFECESGMWPVGLAKRPLPESTADFSRRLRAFGLQLESEGLAPPYRMKVLGFDPAMVGIGLHVQGATPEEEKRMRRLRDRLGDVLGFRAPNHDVYPFHITVAYLLRYVEGDDRVELNRMLGSLLPEIQMEFELGPVEFCTFETMLEYPRLFYLGEAETSL</sequence>
<reference evidence="2" key="1">
    <citation type="submission" date="2022-10" db="EMBL/GenBank/DDBJ databases">
        <title>Determination and structural analysis of whole genome sequence of Sarocladium strictum F4-1.</title>
        <authorList>
            <person name="Hu L."/>
            <person name="Jiang Y."/>
        </authorList>
    </citation>
    <scope>NUCLEOTIDE SEQUENCE</scope>
    <source>
        <strain evidence="2">F4-1</strain>
    </source>
</reference>
<evidence type="ECO:0000313" key="3">
    <source>
        <dbReference type="Proteomes" id="UP001175261"/>
    </source>
</evidence>
<dbReference type="Gene3D" id="3.90.1140.10">
    <property type="entry name" value="Cyclic phosphodiesterase"/>
    <property type="match status" value="1"/>
</dbReference>
<dbReference type="AlphaFoldDB" id="A0AA39GI25"/>
<accession>A0AA39GI25</accession>
<dbReference type="Proteomes" id="UP001175261">
    <property type="component" value="Unassembled WGS sequence"/>
</dbReference>
<organism evidence="2 3">
    <name type="scientific">Sarocladium strictum</name>
    <name type="common">Black bundle disease fungus</name>
    <name type="synonym">Acremonium strictum</name>
    <dbReference type="NCBI Taxonomy" id="5046"/>
    <lineage>
        <taxon>Eukaryota</taxon>
        <taxon>Fungi</taxon>
        <taxon>Dikarya</taxon>
        <taxon>Ascomycota</taxon>
        <taxon>Pezizomycotina</taxon>
        <taxon>Sordariomycetes</taxon>
        <taxon>Hypocreomycetidae</taxon>
        <taxon>Hypocreales</taxon>
        <taxon>Sarocladiaceae</taxon>
        <taxon>Sarocladium</taxon>
    </lineage>
</organism>
<gene>
    <name evidence="2" type="ORF">NLU13_5371</name>
</gene>
<protein>
    <recommendedName>
        <fullName evidence="1">DUF1868 domain-containing protein</fullName>
    </recommendedName>
</protein>
<proteinExistence type="predicted"/>
<evidence type="ECO:0000259" key="1">
    <source>
        <dbReference type="Pfam" id="PF08975"/>
    </source>
</evidence>
<name>A0AA39GI25_SARSR</name>
<dbReference type="Pfam" id="PF08975">
    <property type="entry name" value="2H-phosphodiest"/>
    <property type="match status" value="1"/>
</dbReference>
<dbReference type="InterPro" id="IPR015069">
    <property type="entry name" value="2H-PEstase_DUF1868"/>
</dbReference>
<comment type="caution">
    <text evidence="2">The sequence shown here is derived from an EMBL/GenBank/DDBJ whole genome shotgun (WGS) entry which is preliminary data.</text>
</comment>
<evidence type="ECO:0000313" key="2">
    <source>
        <dbReference type="EMBL" id="KAK0387058.1"/>
    </source>
</evidence>
<dbReference type="EMBL" id="JAPDFR010000004">
    <property type="protein sequence ID" value="KAK0387058.1"/>
    <property type="molecule type" value="Genomic_DNA"/>
</dbReference>